<sequence length="131" mass="14784">MIKRITALLLAAVLMTGCTDIEESVLEENSAVAEEEVVEQVEENNEDTSANEEKTEETSEVEKEESETEVVEEIEIAAEIILQDDSERLMESGRYYSDEAKVPGVEHDELDEWHVVGDSLSGYRTLFEQNL</sequence>
<accession>A0A3A3EDQ6</accession>
<feature type="compositionally biased region" description="Basic and acidic residues" evidence="1">
    <location>
        <begin position="51"/>
        <end position="61"/>
    </location>
</feature>
<evidence type="ECO:0000313" key="3">
    <source>
        <dbReference type="Proteomes" id="UP000265938"/>
    </source>
</evidence>
<gene>
    <name evidence="2" type="ORF">D4741_19910</name>
</gene>
<name>A0A3A3EDQ6_9GAMM</name>
<proteinExistence type="predicted"/>
<dbReference type="PROSITE" id="PS51257">
    <property type="entry name" value="PROKAR_LIPOPROTEIN"/>
    <property type="match status" value="1"/>
</dbReference>
<organism evidence="2 3">
    <name type="scientific">Pseudoalteromonas gelatinilytica</name>
    <dbReference type="NCBI Taxonomy" id="1703256"/>
    <lineage>
        <taxon>Bacteria</taxon>
        <taxon>Pseudomonadati</taxon>
        <taxon>Pseudomonadota</taxon>
        <taxon>Gammaproteobacteria</taxon>
        <taxon>Alteromonadales</taxon>
        <taxon>Pseudoalteromonadaceae</taxon>
        <taxon>Pseudoalteromonas</taxon>
    </lineage>
</organism>
<evidence type="ECO:0000313" key="2">
    <source>
        <dbReference type="EMBL" id="RJF32040.1"/>
    </source>
</evidence>
<comment type="caution">
    <text evidence="2">The sequence shown here is derived from an EMBL/GenBank/DDBJ whole genome shotgun (WGS) entry which is preliminary data.</text>
</comment>
<feature type="region of interest" description="Disordered" evidence="1">
    <location>
        <begin position="27"/>
        <end position="70"/>
    </location>
</feature>
<protein>
    <submittedName>
        <fullName evidence="2">Uncharacterized protein</fullName>
    </submittedName>
</protein>
<dbReference type="Proteomes" id="UP000265938">
    <property type="component" value="Unassembled WGS sequence"/>
</dbReference>
<dbReference type="AlphaFoldDB" id="A0A3A3EDQ6"/>
<evidence type="ECO:0000256" key="1">
    <source>
        <dbReference type="SAM" id="MobiDB-lite"/>
    </source>
</evidence>
<dbReference type="EMBL" id="QYSE01000009">
    <property type="protein sequence ID" value="RJF32040.1"/>
    <property type="molecule type" value="Genomic_DNA"/>
</dbReference>
<reference evidence="2 3" key="1">
    <citation type="submission" date="2018-09" db="EMBL/GenBank/DDBJ databases">
        <title>Identification of marine bacteria producing industrial enzymes.</title>
        <authorList>
            <person name="Cheng T.H."/>
            <person name="Saidin J."/>
            <person name="Muhd D.D."/>
            <person name="Isa M.N.M."/>
            <person name="Bakar M.F.A."/>
            <person name="Ismail N."/>
        </authorList>
    </citation>
    <scope>NUCLEOTIDE SEQUENCE [LARGE SCALE GENOMIC DNA]</scope>
    <source>
        <strain evidence="2 3">MNAD 1.6</strain>
    </source>
</reference>
<feature type="compositionally biased region" description="Acidic residues" evidence="1">
    <location>
        <begin position="33"/>
        <end position="50"/>
    </location>
</feature>